<dbReference type="InterPro" id="IPR045726">
    <property type="entry name" value="DUF6080"/>
</dbReference>
<dbReference type="EMBL" id="JBHSGO010000046">
    <property type="protein sequence ID" value="MFC4665522.1"/>
    <property type="molecule type" value="Genomic_DNA"/>
</dbReference>
<evidence type="ECO:0000313" key="3">
    <source>
        <dbReference type="Proteomes" id="UP001596020"/>
    </source>
</evidence>
<feature type="transmembrane region" description="Helical" evidence="1">
    <location>
        <begin position="90"/>
        <end position="109"/>
    </location>
</feature>
<feature type="transmembrane region" description="Helical" evidence="1">
    <location>
        <begin position="115"/>
        <end position="136"/>
    </location>
</feature>
<feature type="transmembrane region" description="Helical" evidence="1">
    <location>
        <begin position="402"/>
        <end position="422"/>
    </location>
</feature>
<feature type="transmembrane region" description="Helical" evidence="1">
    <location>
        <begin position="199"/>
        <end position="216"/>
    </location>
</feature>
<proteinExistence type="predicted"/>
<keyword evidence="1" id="KW-1133">Transmembrane helix</keyword>
<feature type="transmembrane region" description="Helical" evidence="1">
    <location>
        <begin position="321"/>
        <end position="340"/>
    </location>
</feature>
<feature type="transmembrane region" description="Helical" evidence="1">
    <location>
        <begin position="170"/>
        <end position="187"/>
    </location>
</feature>
<keyword evidence="1" id="KW-0812">Transmembrane</keyword>
<keyword evidence="1" id="KW-0472">Membrane</keyword>
<evidence type="ECO:0000256" key="1">
    <source>
        <dbReference type="SAM" id="Phobius"/>
    </source>
</evidence>
<organism evidence="2 3">
    <name type="scientific">Falsiporphyromonas endometrii</name>
    <dbReference type="NCBI Taxonomy" id="1387297"/>
    <lineage>
        <taxon>Bacteria</taxon>
        <taxon>Pseudomonadati</taxon>
        <taxon>Bacteroidota</taxon>
        <taxon>Bacteroidia</taxon>
        <taxon>Bacteroidales</taxon>
        <taxon>Porphyromonadaceae</taxon>
        <taxon>Falsiporphyromonas</taxon>
    </lineage>
</organism>
<reference evidence="3" key="1">
    <citation type="journal article" date="2019" name="Int. J. Syst. Evol. Microbiol.">
        <title>The Global Catalogue of Microorganisms (GCM) 10K type strain sequencing project: providing services to taxonomists for standard genome sequencing and annotation.</title>
        <authorList>
            <consortium name="The Broad Institute Genomics Platform"/>
            <consortium name="The Broad Institute Genome Sequencing Center for Infectious Disease"/>
            <person name="Wu L."/>
            <person name="Ma J."/>
        </authorList>
    </citation>
    <scope>NUCLEOTIDE SEQUENCE [LARGE SCALE GENOMIC DNA]</scope>
    <source>
        <strain evidence="3">CGMCC 4.7357</strain>
    </source>
</reference>
<sequence>MKFIQKVWQILLNYSKCINRFEVSSFHKKYNEEIVFFCILFVLYLALSTFAFHQLKHELLSITTDSPINGSMLGWDSYKFFRRAGGSFDIAHPIVAPIHILLYPILFVIGMPYGYYFQIVLMTTLVTLSCTAIFSFARRLRNLSRTSSALLSLLTGSSFTALSLTFNPEYYPFSLLVLTLSLCFLYRDQLKYDRYRIRTSLFFGFCSGALTLTNVAKPTLALLFNKPFKKYFGYAAKFAVAFTLLIAVIATMYSIKSRIMTGNYIDFAYEIEDYSTWIKNTHINPFDAYFSQAIIAPKLKLQEIYNEVVYRPTPYSGALRLISVGCIAAIIGLSMIGIYRNINNRFVYLIFGYLCVDIFVNIICKYGLNEAIIFGAHWISVPSFLIALAYPESTNDQNKRLQTYLIDTILFILIAILLYANLYQLFTTVLK</sequence>
<dbReference type="Pfam" id="PF19558">
    <property type="entry name" value="DUF6080"/>
    <property type="match status" value="2"/>
</dbReference>
<feature type="transmembrane region" description="Helical" evidence="1">
    <location>
        <begin position="231"/>
        <end position="255"/>
    </location>
</feature>
<feature type="transmembrane region" description="Helical" evidence="1">
    <location>
        <begin position="371"/>
        <end position="390"/>
    </location>
</feature>
<dbReference type="RefSeq" id="WP_380077737.1">
    <property type="nucleotide sequence ID" value="NZ_JBHSGO010000046.1"/>
</dbReference>
<feature type="transmembrane region" description="Helical" evidence="1">
    <location>
        <begin position="346"/>
        <end position="364"/>
    </location>
</feature>
<name>A0ABV9K6D3_9PORP</name>
<gene>
    <name evidence="2" type="ORF">ACFO3G_02670</name>
</gene>
<comment type="caution">
    <text evidence="2">The sequence shown here is derived from an EMBL/GenBank/DDBJ whole genome shotgun (WGS) entry which is preliminary data.</text>
</comment>
<evidence type="ECO:0000313" key="2">
    <source>
        <dbReference type="EMBL" id="MFC4665522.1"/>
    </source>
</evidence>
<protein>
    <submittedName>
        <fullName evidence="2">DUF6080 domain-containing protein</fullName>
    </submittedName>
</protein>
<dbReference type="Proteomes" id="UP001596020">
    <property type="component" value="Unassembled WGS sequence"/>
</dbReference>
<accession>A0ABV9K6D3</accession>
<feature type="transmembrane region" description="Helical" evidence="1">
    <location>
        <begin position="34"/>
        <end position="52"/>
    </location>
</feature>
<keyword evidence="3" id="KW-1185">Reference proteome</keyword>